<accession>A0A397HQR1</accession>
<organism evidence="1 2">
    <name type="scientific">Diversispora epigaea</name>
    <dbReference type="NCBI Taxonomy" id="1348612"/>
    <lineage>
        <taxon>Eukaryota</taxon>
        <taxon>Fungi</taxon>
        <taxon>Fungi incertae sedis</taxon>
        <taxon>Mucoromycota</taxon>
        <taxon>Glomeromycotina</taxon>
        <taxon>Glomeromycetes</taxon>
        <taxon>Diversisporales</taxon>
        <taxon>Diversisporaceae</taxon>
        <taxon>Diversispora</taxon>
    </lineage>
</organism>
<dbReference type="AlphaFoldDB" id="A0A397HQR1"/>
<dbReference type="Proteomes" id="UP000266861">
    <property type="component" value="Unassembled WGS sequence"/>
</dbReference>
<dbReference type="EMBL" id="PQFF01000301">
    <property type="protein sequence ID" value="RHZ63493.1"/>
    <property type="molecule type" value="Genomic_DNA"/>
</dbReference>
<comment type="caution">
    <text evidence="1">The sequence shown here is derived from an EMBL/GenBank/DDBJ whole genome shotgun (WGS) entry which is preliminary data.</text>
</comment>
<gene>
    <name evidence="1" type="ORF">Glove_329g40</name>
</gene>
<evidence type="ECO:0000313" key="2">
    <source>
        <dbReference type="Proteomes" id="UP000266861"/>
    </source>
</evidence>
<name>A0A397HQR1_9GLOM</name>
<sequence>MTKLKAENAENAKIKSIVERYAKESERKKDCKFQMYSEILNEELIIEYRPPFLMSRRECVAPVFK</sequence>
<evidence type="ECO:0000313" key="1">
    <source>
        <dbReference type="EMBL" id="RHZ63493.1"/>
    </source>
</evidence>
<keyword evidence="2" id="KW-1185">Reference proteome</keyword>
<reference evidence="1 2" key="1">
    <citation type="submission" date="2018-08" db="EMBL/GenBank/DDBJ databases">
        <title>Genome and evolution of the arbuscular mycorrhizal fungus Diversispora epigaea (formerly Glomus versiforme) and its bacterial endosymbionts.</title>
        <authorList>
            <person name="Sun X."/>
            <person name="Fei Z."/>
            <person name="Harrison M."/>
        </authorList>
    </citation>
    <scope>NUCLEOTIDE SEQUENCE [LARGE SCALE GENOMIC DNA]</scope>
    <source>
        <strain evidence="1 2">IT104</strain>
    </source>
</reference>
<proteinExistence type="predicted"/>
<protein>
    <submittedName>
        <fullName evidence="1">Uncharacterized protein</fullName>
    </submittedName>
</protein>